<reference evidence="2" key="1">
    <citation type="submission" date="2021-04" db="EMBL/GenBank/DDBJ databases">
        <authorList>
            <person name="Hartkoorn R.C."/>
            <person name="Beaudoing E."/>
            <person name="Hot D."/>
        </authorList>
    </citation>
    <scope>NUCLEOTIDE SEQUENCE</scope>
    <source>
        <strain evidence="2">NRRL B-16292</strain>
    </source>
</reference>
<keyword evidence="1" id="KW-1133">Transmembrane helix</keyword>
<name>A0ABY5VRP4_9ACTN</name>
<dbReference type="RefSeq" id="WP_259857242.1">
    <property type="nucleotide sequence ID" value="NZ_BAAAST010000230.1"/>
</dbReference>
<reference evidence="2" key="2">
    <citation type="submission" date="2022-09" db="EMBL/GenBank/DDBJ databases">
        <title>Biosynthetic gene clusters of Dactylosporangioum fulvum.</title>
        <authorList>
            <person name="Caradec T."/>
        </authorList>
    </citation>
    <scope>NUCLEOTIDE SEQUENCE</scope>
    <source>
        <strain evidence="2">NRRL B-16292</strain>
    </source>
</reference>
<evidence type="ECO:0000313" key="3">
    <source>
        <dbReference type="Proteomes" id="UP001059617"/>
    </source>
</evidence>
<accession>A0ABY5VRP4</accession>
<protein>
    <submittedName>
        <fullName evidence="2">Uncharacterized protein</fullName>
    </submittedName>
</protein>
<keyword evidence="1" id="KW-0472">Membrane</keyword>
<sequence length="41" mass="4344">MEPEEDDDSSTQPNSSATGLIIIGLLGILVIIGFLYMTMTG</sequence>
<feature type="transmembrane region" description="Helical" evidence="1">
    <location>
        <begin position="20"/>
        <end position="39"/>
    </location>
</feature>
<dbReference type="EMBL" id="CP073720">
    <property type="protein sequence ID" value="UWP79484.1"/>
    <property type="molecule type" value="Genomic_DNA"/>
</dbReference>
<organism evidence="2 3">
    <name type="scientific">Dactylosporangium fulvum</name>
    <dbReference type="NCBI Taxonomy" id="53359"/>
    <lineage>
        <taxon>Bacteria</taxon>
        <taxon>Bacillati</taxon>
        <taxon>Actinomycetota</taxon>
        <taxon>Actinomycetes</taxon>
        <taxon>Micromonosporales</taxon>
        <taxon>Micromonosporaceae</taxon>
        <taxon>Dactylosporangium</taxon>
    </lineage>
</organism>
<keyword evidence="3" id="KW-1185">Reference proteome</keyword>
<dbReference type="Proteomes" id="UP001059617">
    <property type="component" value="Chromosome"/>
</dbReference>
<gene>
    <name evidence="2" type="ORF">Dfulv_30495</name>
</gene>
<proteinExistence type="predicted"/>
<keyword evidence="1" id="KW-0812">Transmembrane</keyword>
<evidence type="ECO:0000256" key="1">
    <source>
        <dbReference type="SAM" id="Phobius"/>
    </source>
</evidence>
<evidence type="ECO:0000313" key="2">
    <source>
        <dbReference type="EMBL" id="UWP79484.1"/>
    </source>
</evidence>